<dbReference type="PANTHER" id="PTHR35525:SF3">
    <property type="entry name" value="BLL6575 PROTEIN"/>
    <property type="match status" value="1"/>
</dbReference>
<dbReference type="RefSeq" id="WP_344416376.1">
    <property type="nucleotide sequence ID" value="NZ_BAAANN010000007.1"/>
</dbReference>
<evidence type="ECO:0000259" key="1">
    <source>
        <dbReference type="Pfam" id="PF11706"/>
    </source>
</evidence>
<dbReference type="PANTHER" id="PTHR35525">
    <property type="entry name" value="BLL6575 PROTEIN"/>
    <property type="match status" value="1"/>
</dbReference>
<feature type="domain" description="Zinc finger CGNR" evidence="1">
    <location>
        <begin position="129"/>
        <end position="171"/>
    </location>
</feature>
<evidence type="ECO:0000313" key="2">
    <source>
        <dbReference type="EMBL" id="GAA1952552.1"/>
    </source>
</evidence>
<organism evidence="2 3">
    <name type="scientific">Amycolatopsis minnesotensis</name>
    <dbReference type="NCBI Taxonomy" id="337894"/>
    <lineage>
        <taxon>Bacteria</taxon>
        <taxon>Bacillati</taxon>
        <taxon>Actinomycetota</taxon>
        <taxon>Actinomycetes</taxon>
        <taxon>Pseudonocardiales</taxon>
        <taxon>Pseudonocardiaceae</taxon>
        <taxon>Amycolatopsis</taxon>
    </lineage>
</organism>
<accession>A0ABN2QIJ4</accession>
<dbReference type="Pfam" id="PF11706">
    <property type="entry name" value="zf-CGNR"/>
    <property type="match status" value="1"/>
</dbReference>
<sequence length="172" mass="18739">MAWEQGRPAAAEFHRVPAPLVPVFDFVNTLDARSFGGRSTSDDLPDWLGEHTDDEAALAVRLRTALRGLTEANRDGTAARPAEFDALGAELPLKARVDGLAPIDTGLRGRLEELLASVVIATADGSWARMKTCGAPDCQWVFYDHSKPRNARWCSTAGCGNRMKTRAYRARG</sequence>
<dbReference type="InterPro" id="IPR010852">
    <property type="entry name" value="ABATE"/>
</dbReference>
<name>A0ABN2QIJ4_9PSEU</name>
<dbReference type="InterPro" id="IPR021005">
    <property type="entry name" value="Znf_CGNR"/>
</dbReference>
<dbReference type="EMBL" id="BAAANN010000007">
    <property type="protein sequence ID" value="GAA1952552.1"/>
    <property type="molecule type" value="Genomic_DNA"/>
</dbReference>
<comment type="caution">
    <text evidence="2">The sequence shown here is derived from an EMBL/GenBank/DDBJ whole genome shotgun (WGS) entry which is preliminary data.</text>
</comment>
<reference evidence="2 3" key="1">
    <citation type="journal article" date="2019" name="Int. J. Syst. Evol. Microbiol.">
        <title>The Global Catalogue of Microorganisms (GCM) 10K type strain sequencing project: providing services to taxonomists for standard genome sequencing and annotation.</title>
        <authorList>
            <consortium name="The Broad Institute Genomics Platform"/>
            <consortium name="The Broad Institute Genome Sequencing Center for Infectious Disease"/>
            <person name="Wu L."/>
            <person name="Ma J."/>
        </authorList>
    </citation>
    <scope>NUCLEOTIDE SEQUENCE [LARGE SCALE GENOMIC DNA]</scope>
    <source>
        <strain evidence="2 3">JCM 14545</strain>
    </source>
</reference>
<dbReference type="InterPro" id="IPR023286">
    <property type="entry name" value="ABATE_dom_sf"/>
</dbReference>
<dbReference type="Gene3D" id="1.10.3300.10">
    <property type="entry name" value="Jann2411-like domain"/>
    <property type="match status" value="1"/>
</dbReference>
<gene>
    <name evidence="2" type="ORF">GCM10009754_22000</name>
</gene>
<keyword evidence="3" id="KW-1185">Reference proteome</keyword>
<dbReference type="SUPFAM" id="SSF160904">
    <property type="entry name" value="Jann2411-like"/>
    <property type="match status" value="1"/>
</dbReference>
<proteinExistence type="predicted"/>
<protein>
    <recommendedName>
        <fullName evidence="1">Zinc finger CGNR domain-containing protein</fullName>
    </recommendedName>
</protein>
<evidence type="ECO:0000313" key="3">
    <source>
        <dbReference type="Proteomes" id="UP001501116"/>
    </source>
</evidence>
<dbReference type="Proteomes" id="UP001501116">
    <property type="component" value="Unassembled WGS sequence"/>
</dbReference>
<dbReference type="Pfam" id="PF07336">
    <property type="entry name" value="ABATE"/>
    <property type="match status" value="1"/>
</dbReference>